<sequence length="195" mass="21649">METLQKPTGVTRADSHLNDAAMGPWLLGYIMLCLLGAGPMDAKVIQTPRHLITETGKKLTVNCSQDMNHDAMYWYRQDPGLGLKLIRYSTNVEVLYKGDVPDGYTVSRKDKGNFSLTLESASINQTSLYLCASSESTALHSQLLSAQKGQPQEQGGSSLRKPHPTKRNNCPHHQHHRSPSSTPQLWKLRKAAPQQ</sequence>
<feature type="domain" description="Ig-like" evidence="5">
    <location>
        <begin position="39"/>
        <end position="145"/>
    </location>
</feature>
<evidence type="ECO:0000256" key="1">
    <source>
        <dbReference type="ARBA" id="ARBA00022729"/>
    </source>
</evidence>
<dbReference type="InterPro" id="IPR013783">
    <property type="entry name" value="Ig-like_fold"/>
</dbReference>
<dbReference type="Ensembl" id="ENSEAST00005014574.2">
    <property type="protein sequence ID" value="ENSEASP00005013417.2"/>
    <property type="gene ID" value="ENSEASG00005009362.2"/>
</dbReference>
<dbReference type="Pfam" id="PF07686">
    <property type="entry name" value="V-set"/>
    <property type="match status" value="1"/>
</dbReference>
<protein>
    <recommendedName>
        <fullName evidence="5">Ig-like domain-containing protein</fullName>
    </recommendedName>
</protein>
<evidence type="ECO:0000256" key="4">
    <source>
        <dbReference type="SAM" id="Phobius"/>
    </source>
</evidence>
<dbReference type="GeneTree" id="ENSGT00940000163595"/>
<reference evidence="6" key="3">
    <citation type="submission" date="2025-09" db="UniProtKB">
        <authorList>
            <consortium name="Ensembl"/>
        </authorList>
    </citation>
    <scope>IDENTIFICATION</scope>
</reference>
<dbReference type="SUPFAM" id="SSF48726">
    <property type="entry name" value="Immunoglobulin"/>
    <property type="match status" value="1"/>
</dbReference>
<dbReference type="InterPro" id="IPR036179">
    <property type="entry name" value="Ig-like_dom_sf"/>
</dbReference>
<evidence type="ECO:0000313" key="7">
    <source>
        <dbReference type="Proteomes" id="UP000694387"/>
    </source>
</evidence>
<organism evidence="6 7">
    <name type="scientific">Equus asinus</name>
    <name type="common">Donkey</name>
    <name type="synonym">Equus africanus asinus</name>
    <dbReference type="NCBI Taxonomy" id="9793"/>
    <lineage>
        <taxon>Eukaryota</taxon>
        <taxon>Metazoa</taxon>
        <taxon>Chordata</taxon>
        <taxon>Craniata</taxon>
        <taxon>Vertebrata</taxon>
        <taxon>Euteleostomi</taxon>
        <taxon>Mammalia</taxon>
        <taxon>Eutheria</taxon>
        <taxon>Laurasiatheria</taxon>
        <taxon>Perissodactyla</taxon>
        <taxon>Equidae</taxon>
        <taxon>Equus</taxon>
    </lineage>
</organism>
<evidence type="ECO:0000256" key="3">
    <source>
        <dbReference type="SAM" id="MobiDB-lite"/>
    </source>
</evidence>
<dbReference type="SMART" id="SM00406">
    <property type="entry name" value="IGv"/>
    <property type="match status" value="1"/>
</dbReference>
<proteinExistence type="predicted"/>
<dbReference type="InterPro" id="IPR013106">
    <property type="entry name" value="Ig_V-set"/>
</dbReference>
<keyword evidence="4" id="KW-0472">Membrane</keyword>
<dbReference type="PANTHER" id="PTHR23268">
    <property type="entry name" value="T-CELL RECEPTOR BETA CHAIN"/>
    <property type="match status" value="1"/>
</dbReference>
<feature type="region of interest" description="Disordered" evidence="3">
    <location>
        <begin position="143"/>
        <end position="195"/>
    </location>
</feature>
<dbReference type="PROSITE" id="PS50835">
    <property type="entry name" value="IG_LIKE"/>
    <property type="match status" value="1"/>
</dbReference>
<dbReference type="GO" id="GO:0005886">
    <property type="term" value="C:plasma membrane"/>
    <property type="evidence" value="ECO:0007669"/>
    <property type="project" value="TreeGrafter"/>
</dbReference>
<feature type="compositionally biased region" description="Polar residues" evidence="3">
    <location>
        <begin position="143"/>
        <end position="157"/>
    </location>
</feature>
<dbReference type="GO" id="GO:0007166">
    <property type="term" value="P:cell surface receptor signaling pathway"/>
    <property type="evidence" value="ECO:0007669"/>
    <property type="project" value="TreeGrafter"/>
</dbReference>
<keyword evidence="7" id="KW-1185">Reference proteome</keyword>
<reference evidence="6" key="2">
    <citation type="submission" date="2025-08" db="UniProtKB">
        <authorList>
            <consortium name="Ensembl"/>
        </authorList>
    </citation>
    <scope>IDENTIFICATION</scope>
</reference>
<dbReference type="Proteomes" id="UP000694387">
    <property type="component" value="Chromosome 1"/>
</dbReference>
<keyword evidence="1" id="KW-0732">Signal</keyword>
<dbReference type="PANTHER" id="PTHR23268:SF110">
    <property type="entry name" value="T CELL RECEPTOR BETA VARIABLE 27"/>
    <property type="match status" value="1"/>
</dbReference>
<feature type="compositionally biased region" description="Basic residues" evidence="3">
    <location>
        <begin position="160"/>
        <end position="178"/>
    </location>
</feature>
<dbReference type="InterPro" id="IPR050413">
    <property type="entry name" value="TCR_beta_variable"/>
</dbReference>
<accession>A0A8C4LQ22</accession>
<keyword evidence="4" id="KW-0812">Transmembrane</keyword>
<evidence type="ECO:0000256" key="2">
    <source>
        <dbReference type="ARBA" id="ARBA00022859"/>
    </source>
</evidence>
<dbReference type="AlphaFoldDB" id="A0A8C4LQ22"/>
<reference evidence="6 7" key="1">
    <citation type="journal article" date="2020" name="Nat. Commun.">
        <title>Donkey genomes provide new insights into domestication and selection for coat color.</title>
        <authorList>
            <person name="Wang"/>
            <person name="C."/>
            <person name="Li"/>
            <person name="H."/>
            <person name="Guo"/>
            <person name="Y."/>
            <person name="Huang"/>
            <person name="J."/>
            <person name="Sun"/>
            <person name="Y."/>
            <person name="Min"/>
            <person name="J."/>
            <person name="Wang"/>
            <person name="J."/>
            <person name="Fang"/>
            <person name="X."/>
            <person name="Zhao"/>
            <person name="Z."/>
            <person name="Wang"/>
            <person name="S."/>
            <person name="Zhang"/>
            <person name="Y."/>
            <person name="Liu"/>
            <person name="Q."/>
            <person name="Jiang"/>
            <person name="Q."/>
            <person name="Wang"/>
            <person name="X."/>
            <person name="Guo"/>
            <person name="Y."/>
            <person name="Yang"/>
            <person name="C."/>
            <person name="Wang"/>
            <person name="Y."/>
            <person name="Tian"/>
            <person name="F."/>
            <person name="Zhuang"/>
            <person name="G."/>
            <person name="Fan"/>
            <person name="Y."/>
            <person name="Gao"/>
            <person name="Q."/>
            <person name="Li"/>
            <person name="Y."/>
            <person name="Ju"/>
            <person name="Z."/>
            <person name="Li"/>
            <person name="J."/>
            <person name="Li"/>
            <person name="R."/>
            <person name="Hou"/>
            <person name="M."/>
            <person name="Yang"/>
            <person name="G."/>
            <person name="Liu"/>
            <person name="G."/>
            <person name="Liu"/>
            <person name="W."/>
            <person name="Guo"/>
            <person name="J."/>
            <person name="Pan"/>
            <person name="S."/>
            <person name="Fan"/>
            <person name="G."/>
            <person name="Zhang"/>
            <person name="W."/>
            <person name="Zhang"/>
            <person name="R."/>
            <person name="Yu"/>
            <person name="J."/>
            <person name="Zhang"/>
            <person name="X."/>
            <person name="Yin"/>
            <person name="Q."/>
            <person name="Ji"/>
            <person name="C."/>
            <person name="Jin"/>
            <person name="Y."/>
            <person name="Yue"/>
            <person name="G."/>
            <person name="Liu"/>
            <person name="M."/>
            <person name="Xu"/>
            <person name="J."/>
            <person name="Liu"/>
            <person name="S."/>
            <person name="Jordana"/>
            <person name="J."/>
            <person name="Noce"/>
            <person name="A."/>
            <person name="Amills"/>
            <person name="M."/>
            <person name="Wu"/>
            <person name="D.D."/>
            <person name="Li"/>
            <person name="S."/>
            <person name="Zhou"/>
            <person name="X. and Zhong"/>
            <person name="J."/>
        </authorList>
    </citation>
    <scope>NUCLEOTIDE SEQUENCE [LARGE SCALE GENOMIC DNA]</scope>
</reference>
<dbReference type="InterPro" id="IPR007110">
    <property type="entry name" value="Ig-like_dom"/>
</dbReference>
<evidence type="ECO:0000259" key="5">
    <source>
        <dbReference type="PROSITE" id="PS50835"/>
    </source>
</evidence>
<name>A0A8C4LQ22_EQUAS</name>
<keyword evidence="4" id="KW-1133">Transmembrane helix</keyword>
<dbReference type="Gene3D" id="2.60.40.10">
    <property type="entry name" value="Immunoglobulins"/>
    <property type="match status" value="1"/>
</dbReference>
<feature type="transmembrane region" description="Helical" evidence="4">
    <location>
        <begin position="20"/>
        <end position="40"/>
    </location>
</feature>
<evidence type="ECO:0000313" key="6">
    <source>
        <dbReference type="Ensembl" id="ENSEASP00005013417.2"/>
    </source>
</evidence>
<dbReference type="GO" id="GO:0002376">
    <property type="term" value="P:immune system process"/>
    <property type="evidence" value="ECO:0007669"/>
    <property type="project" value="UniProtKB-KW"/>
</dbReference>
<keyword evidence="2" id="KW-0391">Immunity</keyword>